<evidence type="ECO:0000256" key="2">
    <source>
        <dbReference type="SAM" id="MobiDB-lite"/>
    </source>
</evidence>
<keyword evidence="3" id="KW-0472">Membrane</keyword>
<dbReference type="EMBL" id="HBEF01014718">
    <property type="protein sequence ID" value="CAD8337086.1"/>
    <property type="molecule type" value="Transcribed_RNA"/>
</dbReference>
<keyword evidence="3" id="KW-0812">Transmembrane</keyword>
<comment type="similarity">
    <text evidence="1">Belongs to the multi antimicrobial extrusion (MATE) (TC 2.A.66.1) family.</text>
</comment>
<evidence type="ECO:0008006" key="5">
    <source>
        <dbReference type="Google" id="ProtNLM"/>
    </source>
</evidence>
<organism evidence="4">
    <name type="scientific">Craspedostauros australis</name>
    <dbReference type="NCBI Taxonomy" id="1486917"/>
    <lineage>
        <taxon>Eukaryota</taxon>
        <taxon>Sar</taxon>
        <taxon>Stramenopiles</taxon>
        <taxon>Ochrophyta</taxon>
        <taxon>Bacillariophyta</taxon>
        <taxon>Bacillariophyceae</taxon>
        <taxon>Bacillariophycidae</taxon>
        <taxon>Naviculales</taxon>
        <taxon>Naviculaceae</taxon>
        <taxon>Craspedostauros</taxon>
    </lineage>
</organism>
<feature type="transmembrane region" description="Helical" evidence="3">
    <location>
        <begin position="336"/>
        <end position="357"/>
    </location>
</feature>
<feature type="transmembrane region" description="Helical" evidence="3">
    <location>
        <begin position="276"/>
        <end position="300"/>
    </location>
</feature>
<feature type="transmembrane region" description="Helical" evidence="3">
    <location>
        <begin position="178"/>
        <end position="198"/>
    </location>
</feature>
<evidence type="ECO:0000313" key="4">
    <source>
        <dbReference type="EMBL" id="CAD8337086.1"/>
    </source>
</evidence>
<dbReference type="GO" id="GO:0016020">
    <property type="term" value="C:membrane"/>
    <property type="evidence" value="ECO:0007669"/>
    <property type="project" value="InterPro"/>
</dbReference>
<feature type="transmembrane region" description="Helical" evidence="3">
    <location>
        <begin position="419"/>
        <end position="442"/>
    </location>
</feature>
<sequence>MAPKNAEEAEASTETSRLLWTTSQDDSTSFRSDDMEGDESISWDRFSVEVQKQLELAVPSMQSAILNKLPWLISIRFAGGLGVNELTAAALATSLSNIIGMSFSSGLNSATTTLAGQSNGEMTARLEAMKARVGSGTDDSAVPDSAQFTVATVPMDDADAGAGALRTGDDAPLPPMVVFFRALIIQHVILLPFVIWWLSGTKDFLLKVGQAEVIAGMASDYLTALVPAFWGLCLVYTLTTWLQSIGMVDVPLYASCITLALHVPLNWFFIYFLGLGYIGCAVATSCFQVSQSAIMAAYVFGTEHGRQRVLESTSAIAINKTKLTFWPEFKAAISSLYGIIQYLVLAVPGIFAFAELWSSETIVILAGQLSPSPESALGGMSLFQSINVTCFSLSMGIGIAGATRVSNLLGEGKAHAAKFAGTVCTLCTVALTLTLGTILMAVPHTFFPSLFAPGEDGVVDEAAQTIPLLAVYIFADGVLYAFNSTLKGCGKQWISVPVVFFSYWFVGLPLAYYNAFVRNDGDMTCEDDYFCGVVGLLAGTTVGTWLHMLLFGTVVVFGINWKMEVMRAKERLQE</sequence>
<dbReference type="NCBIfam" id="TIGR00797">
    <property type="entry name" value="matE"/>
    <property type="match status" value="1"/>
</dbReference>
<dbReference type="GO" id="GO:0042910">
    <property type="term" value="F:xenobiotic transmembrane transporter activity"/>
    <property type="evidence" value="ECO:0007669"/>
    <property type="project" value="InterPro"/>
</dbReference>
<protein>
    <recommendedName>
        <fullName evidence="5">Multidrug and toxin extrusion protein</fullName>
    </recommendedName>
</protein>
<evidence type="ECO:0000256" key="1">
    <source>
        <dbReference type="ARBA" id="ARBA00010199"/>
    </source>
</evidence>
<dbReference type="AlphaFoldDB" id="A0A7R9WVM3"/>
<keyword evidence="3" id="KW-1133">Transmembrane helix</keyword>
<dbReference type="InterPro" id="IPR002528">
    <property type="entry name" value="MATE_fam"/>
</dbReference>
<feature type="transmembrane region" description="Helical" evidence="3">
    <location>
        <begin position="494"/>
        <end position="513"/>
    </location>
</feature>
<feature type="transmembrane region" description="Helical" evidence="3">
    <location>
        <begin position="533"/>
        <end position="561"/>
    </location>
</feature>
<feature type="transmembrane region" description="Helical" evidence="3">
    <location>
        <begin position="218"/>
        <end position="238"/>
    </location>
</feature>
<feature type="compositionally biased region" description="Polar residues" evidence="2">
    <location>
        <begin position="18"/>
        <end position="30"/>
    </location>
</feature>
<name>A0A7R9WVM3_9STRA</name>
<feature type="region of interest" description="Disordered" evidence="2">
    <location>
        <begin position="1"/>
        <end position="36"/>
    </location>
</feature>
<dbReference type="Pfam" id="PF01554">
    <property type="entry name" value="MatE"/>
    <property type="match status" value="3"/>
</dbReference>
<evidence type="ECO:0000256" key="3">
    <source>
        <dbReference type="SAM" id="Phobius"/>
    </source>
</evidence>
<feature type="transmembrane region" description="Helical" evidence="3">
    <location>
        <begin position="462"/>
        <end position="482"/>
    </location>
</feature>
<gene>
    <name evidence="4" type="ORF">CAUS1442_LOCUS9214</name>
</gene>
<reference evidence="4" key="1">
    <citation type="submission" date="2021-01" db="EMBL/GenBank/DDBJ databases">
        <authorList>
            <person name="Corre E."/>
            <person name="Pelletier E."/>
            <person name="Niang G."/>
            <person name="Scheremetjew M."/>
            <person name="Finn R."/>
            <person name="Kale V."/>
            <person name="Holt S."/>
            <person name="Cochrane G."/>
            <person name="Meng A."/>
            <person name="Brown T."/>
            <person name="Cohen L."/>
        </authorList>
    </citation>
    <scope>NUCLEOTIDE SEQUENCE</scope>
    <source>
        <strain evidence="4">CCMP3328</strain>
    </source>
</reference>
<dbReference type="GO" id="GO:0015297">
    <property type="term" value="F:antiporter activity"/>
    <property type="evidence" value="ECO:0007669"/>
    <property type="project" value="InterPro"/>
</dbReference>
<proteinExistence type="inferred from homology"/>
<feature type="transmembrane region" description="Helical" evidence="3">
    <location>
        <begin position="377"/>
        <end position="399"/>
    </location>
</feature>
<dbReference type="PANTHER" id="PTHR11206">
    <property type="entry name" value="MULTIDRUG RESISTANCE PROTEIN"/>
    <property type="match status" value="1"/>
</dbReference>
<accession>A0A7R9WVM3</accession>